<protein>
    <submittedName>
        <fullName evidence="1">MIP09690p</fullName>
    </submittedName>
</protein>
<sequence>MVTISRHLSFQVVSNMAPSSAQPDPEPYTSHKATLVNNLACSCRCSWRMKPLYNNDNNEMMLLPADKRDN</sequence>
<proteinExistence type="evidence at transcript level"/>
<evidence type="ECO:0000313" key="1">
    <source>
        <dbReference type="EMBL" id="ACN86087.1"/>
    </source>
</evidence>
<accession>C0PV83</accession>
<dbReference type="AlphaFoldDB" id="C0PV83"/>
<gene>
    <name evidence="1" type="primary">CG13917-RA</name>
</gene>
<dbReference type="EMBL" id="BT072939">
    <property type="protein sequence ID" value="ACN86087.1"/>
    <property type="molecule type" value="mRNA"/>
</dbReference>
<organism evidence="1">
    <name type="scientific">Drosophila melanogaster</name>
    <name type="common">Fruit fly</name>
    <dbReference type="NCBI Taxonomy" id="7227"/>
    <lineage>
        <taxon>Eukaryota</taxon>
        <taxon>Metazoa</taxon>
        <taxon>Ecdysozoa</taxon>
        <taxon>Arthropoda</taxon>
        <taxon>Hexapoda</taxon>
        <taxon>Insecta</taxon>
        <taxon>Pterygota</taxon>
        <taxon>Neoptera</taxon>
        <taxon>Endopterygota</taxon>
        <taxon>Diptera</taxon>
        <taxon>Brachycera</taxon>
        <taxon>Muscomorpha</taxon>
        <taxon>Ephydroidea</taxon>
        <taxon>Drosophilidae</taxon>
        <taxon>Drosophila</taxon>
        <taxon>Sophophora</taxon>
    </lineage>
</organism>
<name>C0PV83_DROME</name>
<reference evidence="1" key="1">
    <citation type="submission" date="2009-03" db="EMBL/GenBank/DDBJ databases">
        <authorList>
            <person name="Carlson J."/>
            <person name="Booth B."/>
            <person name="Frise E."/>
            <person name="Sandler J."/>
            <person name="Wan K."/>
            <person name="Yu C."/>
            <person name="Celniker S."/>
        </authorList>
    </citation>
    <scope>NUCLEOTIDE SEQUENCE</scope>
</reference>